<feature type="transmembrane region" description="Helical" evidence="1">
    <location>
        <begin position="47"/>
        <end position="67"/>
    </location>
</feature>
<protein>
    <recommendedName>
        <fullName evidence="6">Methyltransferase</fullName>
    </recommendedName>
</protein>
<accession>A3D4M7</accession>
<reference evidence="4 5" key="2">
    <citation type="submission" date="2007-02" db="EMBL/GenBank/DDBJ databases">
        <title>Complete sequence of plasmid pSbal04 of Shewanella baltica OS155.</title>
        <authorList>
            <consortium name="US DOE Joint Genome Institute"/>
            <person name="Copeland A."/>
            <person name="Lucas S."/>
            <person name="Lapidus A."/>
            <person name="Barry K."/>
            <person name="Detter J.C."/>
            <person name="Glavina del Rio T."/>
            <person name="Hammon N."/>
            <person name="Israni S."/>
            <person name="Dalin E."/>
            <person name="Tice H."/>
            <person name="Pitluck S."/>
            <person name="Sims D.R."/>
            <person name="Brettin T."/>
            <person name="Bruce D."/>
            <person name="Han C."/>
            <person name="Tapia R."/>
            <person name="Brainard J."/>
            <person name="Schmutz J."/>
            <person name="Larimer F."/>
            <person name="Land M."/>
            <person name="Hauser L."/>
            <person name="Kyrpides N."/>
            <person name="Mikhailova N."/>
            <person name="Brettar I."/>
            <person name="Klappenbach J."/>
            <person name="Konstantinidis K."/>
            <person name="Rodrigues J."/>
            <person name="Tiedje J."/>
            <person name="Richardson P."/>
        </authorList>
    </citation>
    <scope>NUCLEOTIDE SEQUENCE [LARGE SCALE GENOMIC DNA]</scope>
    <source>
        <strain evidence="4">OS155</strain>
        <strain evidence="5">OS155 / ATCC BAA-1091</strain>
        <plasmid evidence="4 5">pSbal04</plasmid>
    </source>
</reference>
<keyword evidence="1" id="KW-0472">Membrane</keyword>
<dbReference type="Proteomes" id="UP000001557">
    <property type="component" value="Plasmid pSbal04"/>
</dbReference>
<evidence type="ECO:0008006" key="6">
    <source>
        <dbReference type="Google" id="ProtNLM"/>
    </source>
</evidence>
<evidence type="ECO:0000256" key="1">
    <source>
        <dbReference type="SAM" id="Phobius"/>
    </source>
</evidence>
<evidence type="ECO:0000256" key="2">
    <source>
        <dbReference type="SAM" id="SignalP"/>
    </source>
</evidence>
<evidence type="ECO:0000313" key="5">
    <source>
        <dbReference type="Proteomes" id="UP000001557"/>
    </source>
</evidence>
<keyword evidence="1" id="KW-1133">Transmembrane helix</keyword>
<evidence type="ECO:0000313" key="3">
    <source>
        <dbReference type="EMBL" id="ABN61690.1"/>
    </source>
</evidence>
<dbReference type="HOGENOM" id="CLU_2720083_0_0_6"/>
<organism evidence="3 5">
    <name type="scientific">Shewanella baltica (strain OS155 / ATCC BAA-1091)</name>
    <dbReference type="NCBI Taxonomy" id="325240"/>
    <lineage>
        <taxon>Bacteria</taxon>
        <taxon>Pseudomonadati</taxon>
        <taxon>Pseudomonadota</taxon>
        <taxon>Gammaproteobacteria</taxon>
        <taxon>Alteromonadales</taxon>
        <taxon>Shewanellaceae</taxon>
        <taxon>Shewanella</taxon>
    </lineage>
</organism>
<reference evidence="3 5" key="1">
    <citation type="submission" date="2007-02" db="EMBL/GenBank/DDBJ databases">
        <title>Complete sequence of chromosome of Shewanella baltica OS155.</title>
        <authorList>
            <consortium name="US DOE Joint Genome Institute"/>
            <person name="Copeland A."/>
            <person name="Lucas S."/>
            <person name="Lapidus A."/>
            <person name="Barry K."/>
            <person name="Detter J.C."/>
            <person name="Glavina del Rio T."/>
            <person name="Hammon N."/>
            <person name="Israni S."/>
            <person name="Dalin E."/>
            <person name="Tice H."/>
            <person name="Pitluck S."/>
            <person name="Sims D.R."/>
            <person name="Brettin T."/>
            <person name="Bruce D."/>
            <person name="Han C."/>
            <person name="Tapia R."/>
            <person name="Brainard J."/>
            <person name="Schmutz J."/>
            <person name="Larimer F."/>
            <person name="Land M."/>
            <person name="Hauser L."/>
            <person name="Kyrpides N."/>
            <person name="Mikhailova N."/>
            <person name="Brettar I."/>
            <person name="Klappenbach J."/>
            <person name="Konstantinidis K."/>
            <person name="Rodrigues J."/>
            <person name="Tiedje J."/>
            <person name="Richardson P."/>
        </authorList>
    </citation>
    <scope>NUCLEOTIDE SEQUENCE [LARGE SCALE GENOMIC DNA]</scope>
    <source>
        <strain evidence="3">OS155</strain>
        <strain evidence="5">OS155 / ATCC BAA-1091</strain>
    </source>
</reference>
<name>A3D4M7_SHEB5</name>
<dbReference type="AlphaFoldDB" id="A3D4M7"/>
<dbReference type="KEGG" id="sbl:Sbal_4479"/>
<gene>
    <name evidence="3" type="ordered locus">Sbal_2194</name>
    <name evidence="4" type="ordered locus">Sbal_4479</name>
</gene>
<keyword evidence="1" id="KW-0812">Transmembrane</keyword>
<keyword evidence="5" id="KW-1185">Reference proteome</keyword>
<evidence type="ECO:0000313" key="4">
    <source>
        <dbReference type="EMBL" id="ABN64024.1"/>
    </source>
</evidence>
<dbReference type="Proteomes" id="UP000001557">
    <property type="component" value="Chromosome"/>
</dbReference>
<dbReference type="STRING" id="325240.Sbal_2194"/>
<dbReference type="RefSeq" id="WP_011840023.1">
    <property type="nucleotide sequence ID" value="NC_009038.1"/>
</dbReference>
<dbReference type="KEGG" id="sbl:Sbal_2194"/>
<feature type="signal peptide" evidence="2">
    <location>
        <begin position="1"/>
        <end position="28"/>
    </location>
</feature>
<geneLocation type="plasmid" evidence="4 5">
    <name>pSbal04</name>
</geneLocation>
<sequence length="72" mass="7148" precursor="true">MKLFKAARKYGSKVAVAGSALVAAGAQAADQSAIINAAQADATANQGLVIGAVLAVAVMGFGAYALLKWLGR</sequence>
<dbReference type="EMBL" id="CP000567">
    <property type="protein sequence ID" value="ABN64024.1"/>
    <property type="molecule type" value="Genomic_DNA"/>
</dbReference>
<proteinExistence type="predicted"/>
<feature type="chain" id="PRO_5007909433" description="Methyltransferase" evidence="2">
    <location>
        <begin position="29"/>
        <end position="72"/>
    </location>
</feature>
<dbReference type="EMBL" id="CP000563">
    <property type="protein sequence ID" value="ABN61690.1"/>
    <property type="molecule type" value="Genomic_DNA"/>
</dbReference>
<keyword evidence="2" id="KW-0732">Signal</keyword>
<keyword evidence="4" id="KW-0614">Plasmid</keyword>